<evidence type="ECO:0000313" key="2">
    <source>
        <dbReference type="Proteomes" id="UP001153331"/>
    </source>
</evidence>
<comment type="caution">
    <text evidence="1">The sequence shown here is derived from an EMBL/GenBank/DDBJ whole genome shotgun (WGS) entry which is preliminary data.</text>
</comment>
<organism evidence="1 2">
    <name type="scientific">Boeremia exigua</name>
    <dbReference type="NCBI Taxonomy" id="749465"/>
    <lineage>
        <taxon>Eukaryota</taxon>
        <taxon>Fungi</taxon>
        <taxon>Dikarya</taxon>
        <taxon>Ascomycota</taxon>
        <taxon>Pezizomycotina</taxon>
        <taxon>Dothideomycetes</taxon>
        <taxon>Pleosporomycetidae</taxon>
        <taxon>Pleosporales</taxon>
        <taxon>Pleosporineae</taxon>
        <taxon>Didymellaceae</taxon>
        <taxon>Boeremia</taxon>
    </lineage>
</organism>
<reference evidence="1" key="1">
    <citation type="submission" date="2022-11" db="EMBL/GenBank/DDBJ databases">
        <title>Genome Sequence of Boeremia exigua.</title>
        <authorList>
            <person name="Buettner E."/>
        </authorList>
    </citation>
    <scope>NUCLEOTIDE SEQUENCE</scope>
    <source>
        <strain evidence="1">CU02</strain>
    </source>
</reference>
<keyword evidence="2" id="KW-1185">Reference proteome</keyword>
<name>A0ACC2IE93_9PLEO</name>
<gene>
    <name evidence="1" type="ORF">OPT61_g4428</name>
</gene>
<dbReference type="Proteomes" id="UP001153331">
    <property type="component" value="Unassembled WGS sequence"/>
</dbReference>
<accession>A0ACC2IE93</accession>
<evidence type="ECO:0000313" key="1">
    <source>
        <dbReference type="EMBL" id="KAJ8113437.1"/>
    </source>
</evidence>
<dbReference type="EMBL" id="JAPHNI010000253">
    <property type="protein sequence ID" value="KAJ8113437.1"/>
    <property type="molecule type" value="Genomic_DNA"/>
</dbReference>
<proteinExistence type="predicted"/>
<sequence length="267" mass="28729">MSATTTIQTSTSTSQSKSQRPIHVEHFTSPNAVAGATSTIADAFATDPVTTYLINHLPRSARPAALKKLFYTSNTAAVLAGGELWSASTNTPSTTSMPDFQTAAAIFLPGMSLNILTATSIPRLLFGGGLLSAGWSVGPRQLMRRTGRYEADMAPTKNATFPNGETYFYIHCIGTASAHRGKGLAPALLRKLQERAAKEQRPIYLEASNQHAKRVYEKIGFRDVAGEIRMGKGECDEKGEAARGELAVGVPLWPMIWEPKGYVRGGL</sequence>
<protein>
    <submittedName>
        <fullName evidence="1">Uncharacterized protein</fullName>
    </submittedName>
</protein>